<accession>W7KVE5</accession>
<reference evidence="2" key="1">
    <citation type="submission" date="2013-03" db="EMBL/GenBank/DDBJ databases">
        <title>Draft genome sequence of Bacillus firmus DS1.</title>
        <authorList>
            <person name="Peng D."/>
            <person name="Zhu L."/>
            <person name="Sun M."/>
        </authorList>
    </citation>
    <scope>NUCLEOTIDE SEQUENCE [LARGE SCALE GENOMIC DNA]</scope>
    <source>
        <strain evidence="2">DS1</strain>
    </source>
</reference>
<name>W7KVE5_CYTFI</name>
<organism evidence="1 2">
    <name type="scientific">Cytobacillus firmus DS1</name>
    <dbReference type="NCBI Taxonomy" id="1307436"/>
    <lineage>
        <taxon>Bacteria</taxon>
        <taxon>Bacillati</taxon>
        <taxon>Bacillota</taxon>
        <taxon>Bacilli</taxon>
        <taxon>Bacillales</taxon>
        <taxon>Bacillaceae</taxon>
        <taxon>Cytobacillus</taxon>
    </lineage>
</organism>
<gene>
    <name evidence="1" type="ORF">PBF_15659</name>
</gene>
<dbReference type="EMBL" id="APVL01000011">
    <property type="protein sequence ID" value="EWG10148.1"/>
    <property type="molecule type" value="Genomic_DNA"/>
</dbReference>
<dbReference type="OrthoDB" id="2924656at2"/>
<dbReference type="Proteomes" id="UP000019270">
    <property type="component" value="Unassembled WGS sequence"/>
</dbReference>
<sequence length="62" mass="7525">MVLKIREKEREQMYDEMYVMEALMKAKQKEMDLITQHHKRSNNKLICRLPVIKNLDACQCQE</sequence>
<dbReference type="PATRIC" id="fig|1307436.3.peg.3352"/>
<proteinExistence type="predicted"/>
<evidence type="ECO:0000313" key="2">
    <source>
        <dbReference type="Proteomes" id="UP000019270"/>
    </source>
</evidence>
<comment type="caution">
    <text evidence="1">The sequence shown here is derived from an EMBL/GenBank/DDBJ whole genome shotgun (WGS) entry which is preliminary data.</text>
</comment>
<reference evidence="1 2" key="2">
    <citation type="journal article" date="2016" name="Sci. Rep.">
        <title>A novel serine protease, Sep1, from Bacillus firmus DS-1 has nematicidal activity and degrades multiple intestinal-associated nematode proteins.</title>
        <authorList>
            <person name="Geng C."/>
            <person name="Nie X."/>
            <person name="Tang Z."/>
            <person name="Zhang Y."/>
            <person name="Lin J."/>
            <person name="Sun M."/>
            <person name="Peng D."/>
        </authorList>
    </citation>
    <scope>NUCLEOTIDE SEQUENCE [LARGE SCALE GENOMIC DNA]</scope>
    <source>
        <strain evidence="1 2">DS1</strain>
    </source>
</reference>
<protein>
    <submittedName>
        <fullName evidence="1">Uncharacterized protein</fullName>
    </submittedName>
</protein>
<dbReference type="AlphaFoldDB" id="W7KVE5"/>
<dbReference type="RefSeq" id="WP_035330846.1">
    <property type="nucleotide sequence ID" value="NZ_APVL01000011.1"/>
</dbReference>
<evidence type="ECO:0000313" key="1">
    <source>
        <dbReference type="EMBL" id="EWG10148.1"/>
    </source>
</evidence>